<gene>
    <name evidence="8" type="ORF">COY69_03060</name>
</gene>
<dbReference type="InterPro" id="IPR051401">
    <property type="entry name" value="GtrA_CellWall_Glycosyl"/>
</dbReference>
<accession>A0A2M7R8U9</accession>
<feature type="transmembrane region" description="Helical" evidence="6">
    <location>
        <begin position="98"/>
        <end position="118"/>
    </location>
</feature>
<sequence length="126" mass="15226">RHQFTKYFIVGISGLFLDIGTLIFLKEFFGLNATIAVVLNQILMLTYNFLLNKYWSFKNKEIPHKQLIRYLILAGFNYLFSVGVMYLFNHIMNYDYRLIRVCTIAVMVMWNFFLYKYWVYKEVKSL</sequence>
<evidence type="ECO:0000256" key="3">
    <source>
        <dbReference type="ARBA" id="ARBA00022692"/>
    </source>
</evidence>
<keyword evidence="5 6" id="KW-0472">Membrane</keyword>
<dbReference type="GO" id="GO:0005886">
    <property type="term" value="C:plasma membrane"/>
    <property type="evidence" value="ECO:0007669"/>
    <property type="project" value="TreeGrafter"/>
</dbReference>
<protein>
    <recommendedName>
        <fullName evidence="7">GtrA/DPMS transmembrane domain-containing protein</fullName>
    </recommendedName>
</protein>
<dbReference type="AlphaFoldDB" id="A0A2M7R8U9"/>
<dbReference type="EMBL" id="PFMA01000075">
    <property type="protein sequence ID" value="PIY93185.1"/>
    <property type="molecule type" value="Genomic_DNA"/>
</dbReference>
<evidence type="ECO:0000259" key="7">
    <source>
        <dbReference type="Pfam" id="PF04138"/>
    </source>
</evidence>
<name>A0A2M7R8U9_9BACT</name>
<dbReference type="Pfam" id="PF04138">
    <property type="entry name" value="GtrA_DPMS_TM"/>
    <property type="match status" value="1"/>
</dbReference>
<evidence type="ECO:0000256" key="2">
    <source>
        <dbReference type="ARBA" id="ARBA00009399"/>
    </source>
</evidence>
<evidence type="ECO:0000256" key="6">
    <source>
        <dbReference type="SAM" id="Phobius"/>
    </source>
</evidence>
<dbReference type="InterPro" id="IPR007267">
    <property type="entry name" value="GtrA_DPMS_TM"/>
</dbReference>
<comment type="similarity">
    <text evidence="2">Belongs to the GtrA family.</text>
</comment>
<evidence type="ECO:0000313" key="8">
    <source>
        <dbReference type="EMBL" id="PIY93185.1"/>
    </source>
</evidence>
<feature type="transmembrane region" description="Helical" evidence="6">
    <location>
        <begin position="31"/>
        <end position="50"/>
    </location>
</feature>
<keyword evidence="3 6" id="KW-0812">Transmembrane</keyword>
<comment type="subcellular location">
    <subcellularLocation>
        <location evidence="1">Membrane</location>
        <topology evidence="1">Multi-pass membrane protein</topology>
    </subcellularLocation>
</comment>
<dbReference type="Proteomes" id="UP000229449">
    <property type="component" value="Unassembled WGS sequence"/>
</dbReference>
<proteinExistence type="inferred from homology"/>
<evidence type="ECO:0000256" key="5">
    <source>
        <dbReference type="ARBA" id="ARBA00023136"/>
    </source>
</evidence>
<dbReference type="PANTHER" id="PTHR38459">
    <property type="entry name" value="PROPHAGE BACTOPRENOL-LINKED GLUCOSE TRANSLOCASE HOMOLOG"/>
    <property type="match status" value="1"/>
</dbReference>
<organism evidence="8 9">
    <name type="scientific">Candidatus Magasanikbacteria bacterium CG_4_10_14_0_8_um_filter_32_14</name>
    <dbReference type="NCBI Taxonomy" id="1974640"/>
    <lineage>
        <taxon>Bacteria</taxon>
        <taxon>Candidatus Magasanikiibacteriota</taxon>
    </lineage>
</organism>
<feature type="non-terminal residue" evidence="8">
    <location>
        <position position="1"/>
    </location>
</feature>
<reference evidence="9" key="1">
    <citation type="submission" date="2017-09" db="EMBL/GenBank/DDBJ databases">
        <title>Depth-based differentiation of microbial function through sediment-hosted aquifers and enrichment of novel symbionts in the deep terrestrial subsurface.</title>
        <authorList>
            <person name="Probst A.J."/>
            <person name="Ladd B."/>
            <person name="Jarett J.K."/>
            <person name="Geller-Mcgrath D.E."/>
            <person name="Sieber C.M.K."/>
            <person name="Emerson J.B."/>
            <person name="Anantharaman K."/>
            <person name="Thomas B.C."/>
            <person name="Malmstrom R."/>
            <person name="Stieglmeier M."/>
            <person name="Klingl A."/>
            <person name="Woyke T."/>
            <person name="Ryan C.M."/>
            <person name="Banfield J.F."/>
        </authorList>
    </citation>
    <scope>NUCLEOTIDE SEQUENCE [LARGE SCALE GENOMIC DNA]</scope>
</reference>
<keyword evidence="4 6" id="KW-1133">Transmembrane helix</keyword>
<evidence type="ECO:0000256" key="1">
    <source>
        <dbReference type="ARBA" id="ARBA00004141"/>
    </source>
</evidence>
<feature type="domain" description="GtrA/DPMS transmembrane" evidence="7">
    <location>
        <begin position="6"/>
        <end position="119"/>
    </location>
</feature>
<evidence type="ECO:0000313" key="9">
    <source>
        <dbReference type="Proteomes" id="UP000229449"/>
    </source>
</evidence>
<dbReference type="PANTHER" id="PTHR38459:SF1">
    <property type="entry name" value="PROPHAGE BACTOPRENOL-LINKED GLUCOSE TRANSLOCASE HOMOLOG"/>
    <property type="match status" value="1"/>
</dbReference>
<feature type="transmembrane region" description="Helical" evidence="6">
    <location>
        <begin position="70"/>
        <end position="92"/>
    </location>
</feature>
<evidence type="ECO:0000256" key="4">
    <source>
        <dbReference type="ARBA" id="ARBA00022989"/>
    </source>
</evidence>
<comment type="caution">
    <text evidence="8">The sequence shown here is derived from an EMBL/GenBank/DDBJ whole genome shotgun (WGS) entry which is preliminary data.</text>
</comment>
<dbReference type="GO" id="GO:0000271">
    <property type="term" value="P:polysaccharide biosynthetic process"/>
    <property type="evidence" value="ECO:0007669"/>
    <property type="project" value="InterPro"/>
</dbReference>
<feature type="transmembrane region" description="Helical" evidence="6">
    <location>
        <begin position="7"/>
        <end position="25"/>
    </location>
</feature>